<keyword evidence="1" id="KW-0472">Membrane</keyword>
<dbReference type="AlphaFoldDB" id="A0A0G2AUA6"/>
<evidence type="ECO:0000256" key="1">
    <source>
        <dbReference type="SAM" id="Phobius"/>
    </source>
</evidence>
<evidence type="ECO:0000313" key="3">
    <source>
        <dbReference type="Proteomes" id="UP000033865"/>
    </source>
</evidence>
<keyword evidence="1" id="KW-0812">Transmembrane</keyword>
<gene>
    <name evidence="2" type="ORF">UY82_C0024G0013</name>
</gene>
<dbReference type="Proteomes" id="UP000033865">
    <property type="component" value="Unassembled WGS sequence"/>
</dbReference>
<proteinExistence type="predicted"/>
<organism evidence="2 3">
    <name type="scientific">Candidatus Uhrbacteria bacterium GW2011_GWC2_53_7</name>
    <dbReference type="NCBI Taxonomy" id="1618986"/>
    <lineage>
        <taxon>Bacteria</taxon>
        <taxon>Candidatus Uhriibacteriota</taxon>
    </lineage>
</organism>
<reference evidence="2 3" key="1">
    <citation type="journal article" date="2015" name="Nature">
        <title>rRNA introns, odd ribosomes, and small enigmatic genomes across a large radiation of phyla.</title>
        <authorList>
            <person name="Brown C.T."/>
            <person name="Hug L.A."/>
            <person name="Thomas B.C."/>
            <person name="Sharon I."/>
            <person name="Castelle C.J."/>
            <person name="Singh A."/>
            <person name="Wilkins M.J."/>
            <person name="Williams K.H."/>
            <person name="Banfield J.F."/>
        </authorList>
    </citation>
    <scope>NUCLEOTIDE SEQUENCE [LARGE SCALE GENOMIC DNA]</scope>
</reference>
<keyword evidence="1" id="KW-1133">Transmembrane helix</keyword>
<feature type="transmembrane region" description="Helical" evidence="1">
    <location>
        <begin position="34"/>
        <end position="55"/>
    </location>
</feature>
<comment type="caution">
    <text evidence="2">The sequence shown here is derived from an EMBL/GenBank/DDBJ whole genome shotgun (WGS) entry which is preliminary data.</text>
</comment>
<evidence type="ECO:0000313" key="2">
    <source>
        <dbReference type="EMBL" id="KKW36464.1"/>
    </source>
</evidence>
<accession>A0A0G2AUA6</accession>
<dbReference type="EMBL" id="LCRN01000024">
    <property type="protein sequence ID" value="KKW36464.1"/>
    <property type="molecule type" value="Genomic_DNA"/>
</dbReference>
<name>A0A0G2AUA6_9BACT</name>
<protein>
    <submittedName>
        <fullName evidence="2">Uncharacterized protein</fullName>
    </submittedName>
</protein>
<sequence>MDDLSYEVPEVKATEKFYRRSRWWISHRERLKRIGLGVWIALDLFLVAFALWVFVDTFLIRYESERGLLRSMLVENPNTLYANSQALSARPLTIDGAPTILASGDGAYDFVGFVTNPNKDWRAEVAYQFTYGAEESTEPEMALVYPNETRPILALGVESARPANAKLRVLSLRWHRIDPHAIPDFSAWKAERLNLVVADAEFSGISGGGETLGRSTFSVTNRSAFGYWSVPLAVLLKRGSAIVGVSTTSLEQLEAGETRRVNLTWFESIPGVGEIEVVPLQNLFDASNDLPARAERSLDTRANFGQ</sequence>